<dbReference type="OrthoDB" id="29372at10239"/>
<sequence length="83" mass="9530">MPARKAGSRLVRRGEDNVCTTFVLKVYNKPEFPALRRLVGDSPYPPKVEVYRWSQFPPVDTLYYGVVTQSELNRTLEEIAEAL</sequence>
<evidence type="ECO:0000313" key="1">
    <source>
        <dbReference type="EMBL" id="ADM53783.1"/>
    </source>
</evidence>
<evidence type="ECO:0000313" key="2">
    <source>
        <dbReference type="Proteomes" id="UP000110521"/>
    </source>
</evidence>
<dbReference type="GeneID" id="9797272"/>
<keyword evidence="2" id="KW-1185">Reference proteome</keyword>
<proteinExistence type="predicted"/>
<reference evidence="1 2" key="1">
    <citation type="journal article" date="2010" name="Virus Res.">
        <title>The first complete genome sequence of a non-chicken aviadenovirus, proposed to be turkey adenovirus 1.</title>
        <authorList>
            <person name="Kajan G.L."/>
            <person name="Stefancsik R."/>
            <person name="Ursu K."/>
            <person name="Palya V."/>
            <person name="Benko M."/>
        </authorList>
    </citation>
    <scope>NUCLEOTIDE SEQUENCE [LARGE SCALE GENOMIC DNA]</scope>
    <source>
        <strain evidence="1 2">D90/2</strain>
    </source>
</reference>
<organism evidence="1 2">
    <name type="scientific">Turkey adenovirus 1</name>
    <dbReference type="NCBI Taxonomy" id="878329"/>
    <lineage>
        <taxon>Viruses</taxon>
        <taxon>Varidnaviria</taxon>
        <taxon>Bamfordvirae</taxon>
        <taxon>Preplasmiviricota</taxon>
        <taxon>Polisuviricotina</taxon>
        <taxon>Pharingeaviricetes</taxon>
        <taxon>Rowavirales</taxon>
        <taxon>Adenoviridae</taxon>
        <taxon>Aviadenovirus</taxon>
        <taxon>Aviadenovirus gallopavoprimum</taxon>
        <taxon>Turkey aviadenovirus B</taxon>
    </lineage>
</organism>
<dbReference type="EMBL" id="GU936707">
    <property type="protein sequence ID" value="ADM53783.1"/>
    <property type="molecule type" value="Genomic_DNA"/>
</dbReference>
<dbReference type="KEGG" id="vg:9797272"/>
<accession>E0YC50</accession>
<dbReference type="RefSeq" id="YP_003933571.1">
    <property type="nucleotide sequence ID" value="NC_014564.2"/>
</dbReference>
<name>E0YC50_9ADEN</name>
<dbReference type="Proteomes" id="UP000110521">
    <property type="component" value="Segment"/>
</dbReference>
<protein>
    <submittedName>
        <fullName evidence="1">ORF0</fullName>
    </submittedName>
</protein>